<accession>A0A1I8A2I3</accession>
<name>A0A1I8A2I3_9BILA</name>
<evidence type="ECO:0000313" key="2">
    <source>
        <dbReference type="WBParaSite" id="L893_g3221.t1"/>
    </source>
</evidence>
<dbReference type="WBParaSite" id="L893_g3221.t1">
    <property type="protein sequence ID" value="L893_g3221.t1"/>
    <property type="gene ID" value="L893_g3221"/>
</dbReference>
<evidence type="ECO:0000313" key="1">
    <source>
        <dbReference type="Proteomes" id="UP000095287"/>
    </source>
</evidence>
<protein>
    <submittedName>
        <fullName evidence="2">Uncharacterized protein</fullName>
    </submittedName>
</protein>
<dbReference type="Proteomes" id="UP000095287">
    <property type="component" value="Unplaced"/>
</dbReference>
<sequence length="100" mass="11315">MDPSNSTFSVPVHPLLPDAPVISRVNPETMQTAYLTPSFVWSSTNPQPPLEATKEHGLSKRFSSDFEGDEISLETFDDYIPRYLNTEDHLRDQVPRALPK</sequence>
<proteinExistence type="predicted"/>
<organism evidence="1 2">
    <name type="scientific">Steinernema glaseri</name>
    <dbReference type="NCBI Taxonomy" id="37863"/>
    <lineage>
        <taxon>Eukaryota</taxon>
        <taxon>Metazoa</taxon>
        <taxon>Ecdysozoa</taxon>
        <taxon>Nematoda</taxon>
        <taxon>Chromadorea</taxon>
        <taxon>Rhabditida</taxon>
        <taxon>Tylenchina</taxon>
        <taxon>Panagrolaimomorpha</taxon>
        <taxon>Strongyloidoidea</taxon>
        <taxon>Steinernematidae</taxon>
        <taxon>Steinernema</taxon>
    </lineage>
</organism>
<reference evidence="2" key="1">
    <citation type="submission" date="2016-11" db="UniProtKB">
        <authorList>
            <consortium name="WormBaseParasite"/>
        </authorList>
    </citation>
    <scope>IDENTIFICATION</scope>
</reference>
<dbReference type="AlphaFoldDB" id="A0A1I8A2I3"/>
<keyword evidence="1" id="KW-1185">Reference proteome</keyword>